<dbReference type="AlphaFoldDB" id="A0A841DXV4"/>
<accession>A0A841DXV4</accession>
<proteinExistence type="predicted"/>
<evidence type="ECO:0000313" key="1">
    <source>
        <dbReference type="EMBL" id="MBB5982801.1"/>
    </source>
</evidence>
<dbReference type="Proteomes" id="UP000558997">
    <property type="component" value="Unassembled WGS sequence"/>
</dbReference>
<comment type="caution">
    <text evidence="1">The sequence shown here is derived from an EMBL/GenBank/DDBJ whole genome shotgun (WGS) entry which is preliminary data.</text>
</comment>
<name>A0A841DXV4_9ACTN</name>
<dbReference type="EMBL" id="JACHNF010000001">
    <property type="protein sequence ID" value="MBB5982801.1"/>
    <property type="molecule type" value="Genomic_DNA"/>
</dbReference>
<keyword evidence="2" id="KW-1185">Reference proteome</keyword>
<protein>
    <submittedName>
        <fullName evidence="1">Uncharacterized protein</fullName>
    </submittedName>
</protein>
<sequence length="111" mass="12841">MDWQYGVTHWLALRDEPRLADEPPEGDGWILNDDIGDNGHVVKVPAWSDGSIVCHRTLWRRHKLGHRHWLRGAYVDVNRRPWFNGSDIPERILRESERRAAEGVSRPSGSP</sequence>
<reference evidence="1 2" key="1">
    <citation type="submission" date="2020-08" db="EMBL/GenBank/DDBJ databases">
        <title>Sequencing the genomes of 1000 actinobacteria strains.</title>
        <authorList>
            <person name="Klenk H.-P."/>
        </authorList>
    </citation>
    <scope>NUCLEOTIDE SEQUENCE [LARGE SCALE GENOMIC DNA]</scope>
    <source>
        <strain evidence="1 2">DSM 17294</strain>
    </source>
</reference>
<dbReference type="RefSeq" id="WP_184840309.1">
    <property type="nucleotide sequence ID" value="NZ_BAAAVN010000002.1"/>
</dbReference>
<organism evidence="1 2">
    <name type="scientific">Kribbella solani</name>
    <dbReference type="NCBI Taxonomy" id="236067"/>
    <lineage>
        <taxon>Bacteria</taxon>
        <taxon>Bacillati</taxon>
        <taxon>Actinomycetota</taxon>
        <taxon>Actinomycetes</taxon>
        <taxon>Propionibacteriales</taxon>
        <taxon>Kribbellaceae</taxon>
        <taxon>Kribbella</taxon>
    </lineage>
</organism>
<evidence type="ECO:0000313" key="2">
    <source>
        <dbReference type="Proteomes" id="UP000558997"/>
    </source>
</evidence>
<gene>
    <name evidence="1" type="ORF">HDA44_006142</name>
</gene>